<dbReference type="Proteomes" id="UP000295680">
    <property type="component" value="Unassembled WGS sequence"/>
</dbReference>
<feature type="transmembrane region" description="Helical" evidence="2">
    <location>
        <begin position="509"/>
        <end position="527"/>
    </location>
</feature>
<name>A0A4R2JWQ8_9PSEU</name>
<evidence type="ECO:0000313" key="5">
    <source>
        <dbReference type="Proteomes" id="UP000295680"/>
    </source>
</evidence>
<keyword evidence="2" id="KW-0812">Transmembrane</keyword>
<keyword evidence="5" id="KW-1185">Reference proteome</keyword>
<protein>
    <submittedName>
        <fullName evidence="4">Uncharacterized protein</fullName>
    </submittedName>
</protein>
<keyword evidence="2" id="KW-1133">Transmembrane helix</keyword>
<organism evidence="4 5">
    <name type="scientific">Actinocrispum wychmicini</name>
    <dbReference type="NCBI Taxonomy" id="1213861"/>
    <lineage>
        <taxon>Bacteria</taxon>
        <taxon>Bacillati</taxon>
        <taxon>Actinomycetota</taxon>
        <taxon>Actinomycetes</taxon>
        <taxon>Pseudonocardiales</taxon>
        <taxon>Pseudonocardiaceae</taxon>
        <taxon>Actinocrispum</taxon>
    </lineage>
</organism>
<dbReference type="AlphaFoldDB" id="A0A4R2JWQ8"/>
<feature type="region of interest" description="Disordered" evidence="1">
    <location>
        <begin position="23"/>
        <end position="55"/>
    </location>
</feature>
<evidence type="ECO:0000256" key="3">
    <source>
        <dbReference type="SAM" id="SignalP"/>
    </source>
</evidence>
<accession>A0A4R2JWQ8</accession>
<reference evidence="4 5" key="1">
    <citation type="submission" date="2019-03" db="EMBL/GenBank/DDBJ databases">
        <title>Genomic Encyclopedia of Type Strains, Phase IV (KMG-IV): sequencing the most valuable type-strain genomes for metagenomic binning, comparative biology and taxonomic classification.</title>
        <authorList>
            <person name="Goeker M."/>
        </authorList>
    </citation>
    <scope>NUCLEOTIDE SEQUENCE [LARGE SCALE GENOMIC DNA]</scope>
    <source>
        <strain evidence="4 5">DSM 45934</strain>
    </source>
</reference>
<feature type="chain" id="PRO_5020763551" evidence="3">
    <location>
        <begin position="24"/>
        <end position="549"/>
    </location>
</feature>
<proteinExistence type="predicted"/>
<dbReference type="EMBL" id="SLWS01000001">
    <property type="protein sequence ID" value="TCO64264.1"/>
    <property type="molecule type" value="Genomic_DNA"/>
</dbReference>
<keyword evidence="3" id="KW-0732">Signal</keyword>
<feature type="compositionally biased region" description="Polar residues" evidence="1">
    <location>
        <begin position="126"/>
        <end position="136"/>
    </location>
</feature>
<feature type="compositionally biased region" description="Pro residues" evidence="1">
    <location>
        <begin position="28"/>
        <end position="42"/>
    </location>
</feature>
<sequence>MRRVMALPLTIAVLALCAAPAAAQPSTTPIPPPRDPNAPPASAPNGPQPLGHAIGDAGTGLSIVRLLPASAPTNTILPGYSDQLPKQSALEVGFGLASAQVNSESYLSYEHSVAQASPGGVAVQGASPQSPGTVAQTAPPDNEQPTTFGLNPPSTPLDALVKVGLLNGSAHARWSDTLGPCVTPLSDASQSIASLSLLNAIPTLPGITDLSGKLTDSKLNPDQLQALTDQLKALPGPLAQLGGLLPGPSGGGTGSLISLPNTLSTRSTVQLVDMPGTSNKAVQSTSTLQVASLNLLAGTPFALSLNVVSQPTLQVTSTGDAKTSTVKYTAPVLSVKQGDKVLFTLDAAHPTFDVPIGIPLPGLSSQLPDNLKNLPLIGDLMNVLPKGSPLASNANQLGQLKLDIGVLRLTIAGLQQKAQDTTEPFKGHQLAASARMLDLQVLPTQALGLPGLPSSLAEVSMGEQVARAAAPTGGVVCGTAGAPAPGPGPAPQASGPKLAYTSAYQAIPMFWTGAAMLLVGVVIVAGLPANRLRRLVAAGPADQDDDDQP</sequence>
<gene>
    <name evidence="4" type="ORF">EV192_10129</name>
</gene>
<evidence type="ECO:0000256" key="1">
    <source>
        <dbReference type="SAM" id="MobiDB-lite"/>
    </source>
</evidence>
<evidence type="ECO:0000256" key="2">
    <source>
        <dbReference type="SAM" id="Phobius"/>
    </source>
</evidence>
<keyword evidence="2" id="KW-0472">Membrane</keyword>
<evidence type="ECO:0000313" key="4">
    <source>
        <dbReference type="EMBL" id="TCO64264.1"/>
    </source>
</evidence>
<feature type="region of interest" description="Disordered" evidence="1">
    <location>
        <begin position="119"/>
        <end position="144"/>
    </location>
</feature>
<feature type="signal peptide" evidence="3">
    <location>
        <begin position="1"/>
        <end position="23"/>
    </location>
</feature>
<comment type="caution">
    <text evidence="4">The sequence shown here is derived from an EMBL/GenBank/DDBJ whole genome shotgun (WGS) entry which is preliminary data.</text>
</comment>